<evidence type="ECO:0000313" key="2">
    <source>
        <dbReference type="EMBL" id="CDI96996.1"/>
    </source>
</evidence>
<evidence type="ECO:0000256" key="1">
    <source>
        <dbReference type="SAM" id="MobiDB-lite"/>
    </source>
</evidence>
<gene>
    <name evidence="2" type="ORF">EmuJ_000073800</name>
</gene>
<dbReference type="Proteomes" id="UP000017246">
    <property type="component" value="Unassembled WGS sequence"/>
</dbReference>
<dbReference type="EMBL" id="LN902843">
    <property type="protein sequence ID" value="CDI96996.1"/>
    <property type="molecule type" value="Genomic_DNA"/>
</dbReference>
<feature type="compositionally biased region" description="Basic and acidic residues" evidence="1">
    <location>
        <begin position="82"/>
        <end position="94"/>
    </location>
</feature>
<evidence type="ECO:0000313" key="3">
    <source>
        <dbReference type="Proteomes" id="UP000017246"/>
    </source>
</evidence>
<reference evidence="2" key="2">
    <citation type="submission" date="2015-11" db="EMBL/GenBank/DDBJ databases">
        <authorList>
            <person name="Zhang Y."/>
            <person name="Guo Z."/>
        </authorList>
    </citation>
    <scope>NUCLEOTIDE SEQUENCE</scope>
</reference>
<keyword evidence="3" id="KW-1185">Reference proteome</keyword>
<sequence length="210" mass="23528">MLLTPRSTIAFKNLERFIEELATIPDATPDPVELPRGNSDAAVKYLLTCMQIRRLARLASECFPYSITCVVMVDGREIGHVESRRRHSKEERDYVNYPNAQGGGGERENTIPHVGPDSILTGCLKWGQGQCEAVTPLVRMHTSQHTHPPLSPHKPGHVGFSRLLYRCLNTSSYFTISPSWYQCTASTRSTDIDILKQVKLSSHSYNLVTS</sequence>
<feature type="region of interest" description="Disordered" evidence="1">
    <location>
        <begin position="82"/>
        <end position="109"/>
    </location>
</feature>
<protein>
    <submittedName>
        <fullName evidence="2">Uncharacterized protein</fullName>
    </submittedName>
</protein>
<organism evidence="2 3">
    <name type="scientific">Echinococcus multilocularis</name>
    <name type="common">Fox tapeworm</name>
    <dbReference type="NCBI Taxonomy" id="6211"/>
    <lineage>
        <taxon>Eukaryota</taxon>
        <taxon>Metazoa</taxon>
        <taxon>Spiralia</taxon>
        <taxon>Lophotrochozoa</taxon>
        <taxon>Platyhelminthes</taxon>
        <taxon>Cestoda</taxon>
        <taxon>Eucestoda</taxon>
        <taxon>Cyclophyllidea</taxon>
        <taxon>Taeniidae</taxon>
        <taxon>Echinococcus</taxon>
    </lineage>
</organism>
<dbReference type="AlphaFoldDB" id="A0A087VXG9"/>
<reference evidence="2" key="1">
    <citation type="journal article" date="2013" name="Nature">
        <title>The genomes of four tapeworm species reveal adaptations to parasitism.</title>
        <authorList>
            <person name="Tsai I.J."/>
            <person name="Zarowiecki M."/>
            <person name="Holroyd N."/>
            <person name="Garciarrubio A."/>
            <person name="Sanchez-Flores A."/>
            <person name="Brooks K.L."/>
            <person name="Tracey A."/>
            <person name="Bobes R.J."/>
            <person name="Fragoso G."/>
            <person name="Sciutto E."/>
            <person name="Aslett M."/>
            <person name="Beasley H."/>
            <person name="Bennett H.M."/>
            <person name="Cai J."/>
            <person name="Camicia F."/>
            <person name="Clark R."/>
            <person name="Cucher M."/>
            <person name="De Silva N."/>
            <person name="Day T.A."/>
            <person name="Deplazes P."/>
            <person name="Estrada K."/>
            <person name="Fernandez C."/>
            <person name="Holland P.W."/>
            <person name="Hou J."/>
            <person name="Hu S."/>
            <person name="Huckvale T."/>
            <person name="Hung S.S."/>
            <person name="Kamenetzky L."/>
            <person name="Keane J.A."/>
            <person name="Kiss F."/>
            <person name="Koziol U."/>
            <person name="Lambert O."/>
            <person name="Liu K."/>
            <person name="Luo X."/>
            <person name="Luo Y."/>
            <person name="Macchiaroli N."/>
            <person name="Nichol S."/>
            <person name="Paps J."/>
            <person name="Parkinson J."/>
            <person name="Pouchkina-Stantcheva N."/>
            <person name="Riddiford N."/>
            <person name="Rosenzvit M."/>
            <person name="Salinas G."/>
            <person name="Wasmuth J.D."/>
            <person name="Zamanian M."/>
            <person name="Zheng Y."/>
            <person name="Cai X."/>
            <person name="Soberon X."/>
            <person name="Olson P.D."/>
            <person name="Laclette J.P."/>
            <person name="Brehm K."/>
            <person name="Berriman M."/>
            <person name="Garciarrubio A."/>
            <person name="Bobes R.J."/>
            <person name="Fragoso G."/>
            <person name="Sanchez-Flores A."/>
            <person name="Estrada K."/>
            <person name="Cevallos M.A."/>
            <person name="Morett E."/>
            <person name="Gonzalez V."/>
            <person name="Portillo T."/>
            <person name="Ochoa-Leyva A."/>
            <person name="Jose M.V."/>
            <person name="Sciutto E."/>
            <person name="Landa A."/>
            <person name="Jimenez L."/>
            <person name="Valdes V."/>
            <person name="Carrero J.C."/>
            <person name="Larralde C."/>
            <person name="Morales-Montor J."/>
            <person name="Limon-Lason J."/>
            <person name="Soberon X."/>
            <person name="Laclette J.P."/>
        </authorList>
    </citation>
    <scope>NUCLEOTIDE SEQUENCE [LARGE SCALE GENOMIC DNA]</scope>
</reference>
<name>A0A087VXG9_ECHMU</name>
<proteinExistence type="predicted"/>
<accession>A0A087VXG9</accession>